<sequence>LLTSAHLTESGFPPTQKWSHQGHSWGALLSELTPDPPGSPLGSATPSQPSVWT</sequence>
<name>A0AAV7LLE7_PLEWA</name>
<comment type="caution">
    <text evidence="2">The sequence shown here is derived from an EMBL/GenBank/DDBJ whole genome shotgun (WGS) entry which is preliminary data.</text>
</comment>
<feature type="region of interest" description="Disordered" evidence="1">
    <location>
        <begin position="1"/>
        <end position="53"/>
    </location>
</feature>
<feature type="non-terminal residue" evidence="2">
    <location>
        <position position="1"/>
    </location>
</feature>
<evidence type="ECO:0000313" key="2">
    <source>
        <dbReference type="EMBL" id="KAJ1091330.1"/>
    </source>
</evidence>
<organism evidence="2 3">
    <name type="scientific">Pleurodeles waltl</name>
    <name type="common">Iberian ribbed newt</name>
    <dbReference type="NCBI Taxonomy" id="8319"/>
    <lineage>
        <taxon>Eukaryota</taxon>
        <taxon>Metazoa</taxon>
        <taxon>Chordata</taxon>
        <taxon>Craniata</taxon>
        <taxon>Vertebrata</taxon>
        <taxon>Euteleostomi</taxon>
        <taxon>Amphibia</taxon>
        <taxon>Batrachia</taxon>
        <taxon>Caudata</taxon>
        <taxon>Salamandroidea</taxon>
        <taxon>Salamandridae</taxon>
        <taxon>Pleurodelinae</taxon>
        <taxon>Pleurodeles</taxon>
    </lineage>
</organism>
<feature type="compositionally biased region" description="Polar residues" evidence="1">
    <location>
        <begin position="42"/>
        <end position="53"/>
    </location>
</feature>
<evidence type="ECO:0000313" key="3">
    <source>
        <dbReference type="Proteomes" id="UP001066276"/>
    </source>
</evidence>
<dbReference type="AlphaFoldDB" id="A0AAV7LLE7"/>
<keyword evidence="3" id="KW-1185">Reference proteome</keyword>
<protein>
    <submittedName>
        <fullName evidence="2">Uncharacterized protein</fullName>
    </submittedName>
</protein>
<dbReference type="EMBL" id="JANPWB010000015">
    <property type="protein sequence ID" value="KAJ1091330.1"/>
    <property type="molecule type" value="Genomic_DNA"/>
</dbReference>
<feature type="non-terminal residue" evidence="2">
    <location>
        <position position="53"/>
    </location>
</feature>
<evidence type="ECO:0000256" key="1">
    <source>
        <dbReference type="SAM" id="MobiDB-lite"/>
    </source>
</evidence>
<accession>A0AAV7LLE7</accession>
<proteinExistence type="predicted"/>
<gene>
    <name evidence="2" type="ORF">NDU88_004457</name>
</gene>
<reference evidence="2" key="1">
    <citation type="journal article" date="2022" name="bioRxiv">
        <title>Sequencing and chromosome-scale assembly of the giantPleurodeles waltlgenome.</title>
        <authorList>
            <person name="Brown T."/>
            <person name="Elewa A."/>
            <person name="Iarovenko S."/>
            <person name="Subramanian E."/>
            <person name="Araus A.J."/>
            <person name="Petzold A."/>
            <person name="Susuki M."/>
            <person name="Suzuki K.-i.T."/>
            <person name="Hayashi T."/>
            <person name="Toyoda A."/>
            <person name="Oliveira C."/>
            <person name="Osipova E."/>
            <person name="Leigh N.D."/>
            <person name="Simon A."/>
            <person name="Yun M.H."/>
        </authorList>
    </citation>
    <scope>NUCLEOTIDE SEQUENCE</scope>
    <source>
        <strain evidence="2">20211129_DDA</strain>
        <tissue evidence="2">Liver</tissue>
    </source>
</reference>
<dbReference type="Proteomes" id="UP001066276">
    <property type="component" value="Chromosome 11"/>
</dbReference>